<name>A0A3N2RA72_9RHOB</name>
<evidence type="ECO:0000313" key="1">
    <source>
        <dbReference type="EMBL" id="ROU04307.1"/>
    </source>
</evidence>
<dbReference type="GO" id="GO:0006281">
    <property type="term" value="P:DNA repair"/>
    <property type="evidence" value="ECO:0007669"/>
    <property type="project" value="InterPro"/>
</dbReference>
<dbReference type="EMBL" id="RDRB01000001">
    <property type="protein sequence ID" value="ROU04307.1"/>
    <property type="molecule type" value="Genomic_DNA"/>
</dbReference>
<dbReference type="RefSeq" id="WP_123640712.1">
    <property type="nucleotide sequence ID" value="NZ_ML119081.1"/>
</dbReference>
<dbReference type="GO" id="GO:0003824">
    <property type="term" value="F:catalytic activity"/>
    <property type="evidence" value="ECO:0007669"/>
    <property type="project" value="InterPro"/>
</dbReference>
<gene>
    <name evidence="1" type="ORF">EAT49_02645</name>
</gene>
<protein>
    <recommendedName>
        <fullName evidence="3">Endonuclease</fullName>
    </recommendedName>
</protein>
<dbReference type="Gene3D" id="1.10.340.30">
    <property type="entry name" value="Hypothetical protein, domain 2"/>
    <property type="match status" value="1"/>
</dbReference>
<dbReference type="AlphaFoldDB" id="A0A3N2RA72"/>
<dbReference type="InterPro" id="IPR011257">
    <property type="entry name" value="DNA_glycosylase"/>
</dbReference>
<evidence type="ECO:0008006" key="3">
    <source>
        <dbReference type="Google" id="ProtNLM"/>
    </source>
</evidence>
<accession>A0A3N2RA72</accession>
<organism evidence="1 2">
    <name type="scientific">Histidinibacterium lentulum</name>
    <dbReference type="NCBI Taxonomy" id="2480588"/>
    <lineage>
        <taxon>Bacteria</taxon>
        <taxon>Pseudomonadati</taxon>
        <taxon>Pseudomonadota</taxon>
        <taxon>Alphaproteobacteria</taxon>
        <taxon>Rhodobacterales</taxon>
        <taxon>Paracoccaceae</taxon>
        <taxon>Histidinibacterium</taxon>
    </lineage>
</organism>
<dbReference type="Proteomes" id="UP000268016">
    <property type="component" value="Unassembled WGS sequence"/>
</dbReference>
<comment type="caution">
    <text evidence="1">The sequence shown here is derived from an EMBL/GenBank/DDBJ whole genome shotgun (WGS) entry which is preliminary data.</text>
</comment>
<reference evidence="1 2" key="1">
    <citation type="submission" date="2018-10" db="EMBL/GenBank/DDBJ databases">
        <title>Histidinibacterium lentulum gen. nov., sp. nov., a marine bacterium from the culture broth of Picochlorum sp. 122.</title>
        <authorList>
            <person name="Wang G."/>
        </authorList>
    </citation>
    <scope>NUCLEOTIDE SEQUENCE [LARGE SCALE GENOMIC DNA]</scope>
    <source>
        <strain evidence="1 2">B17</strain>
    </source>
</reference>
<evidence type="ECO:0000313" key="2">
    <source>
        <dbReference type="Proteomes" id="UP000268016"/>
    </source>
</evidence>
<proteinExistence type="predicted"/>
<sequence length="213" mass="23297">MSRKDLVDALIETQGRLYSEQIGADIFRETPQELFHWLIGSILLSARISSGNAVKGAAALREAGLHKIDALLDADRREVVRVLNRNGYARYDESTADYLRETAAIFRDRFSGDLRKARSNGSTLKRLQCAKGLGPVGARIFAREAQAVWDELFPELGGPAEKAAAELGLPTEAGDLSDLCCGRERYVRLVAALTRVQLEGPSEKVQEAAGVRA</sequence>
<dbReference type="SUPFAM" id="SSF48150">
    <property type="entry name" value="DNA-glycosylase"/>
    <property type="match status" value="1"/>
</dbReference>
<keyword evidence="2" id="KW-1185">Reference proteome</keyword>
<dbReference type="OrthoDB" id="3078554at2"/>